<accession>A0AAN8V895</accession>
<comment type="caution">
    <text evidence="2">The sequence shown here is derived from an EMBL/GenBank/DDBJ whole genome shotgun (WGS) entry which is preliminary data.</text>
</comment>
<evidence type="ECO:0000313" key="2">
    <source>
        <dbReference type="EMBL" id="KAK6926734.1"/>
    </source>
</evidence>
<feature type="non-terminal residue" evidence="2">
    <location>
        <position position="87"/>
    </location>
</feature>
<dbReference type="PANTHER" id="PTHR37230">
    <property type="entry name" value="OS06G0731300 PROTEIN"/>
    <property type="match status" value="1"/>
</dbReference>
<sequence length="87" mass="9226">HKNSCPSSDLKLQDYRRKLSVVTYALPETAATIVLAATVASDLKNSISVSFSQKGGNSLKPCEDCGGSGICSECKDEVFVLKKLSGE</sequence>
<keyword evidence="3" id="KW-1185">Reference proteome</keyword>
<feature type="domain" description="DUF7895" evidence="1">
    <location>
        <begin position="59"/>
        <end position="87"/>
    </location>
</feature>
<reference evidence="2 3" key="1">
    <citation type="submission" date="2023-12" db="EMBL/GenBank/DDBJ databases">
        <title>A high-quality genome assembly for Dillenia turbinata (Dilleniales).</title>
        <authorList>
            <person name="Chanderbali A."/>
        </authorList>
    </citation>
    <scope>NUCLEOTIDE SEQUENCE [LARGE SCALE GENOMIC DNA]</scope>
    <source>
        <strain evidence="2">LSX21</strain>
        <tissue evidence="2">Leaf</tissue>
    </source>
</reference>
<dbReference type="InterPro" id="IPR057217">
    <property type="entry name" value="DUF7895"/>
</dbReference>
<dbReference type="EMBL" id="JBAMMX010000015">
    <property type="protein sequence ID" value="KAK6926734.1"/>
    <property type="molecule type" value="Genomic_DNA"/>
</dbReference>
<organism evidence="2 3">
    <name type="scientific">Dillenia turbinata</name>
    <dbReference type="NCBI Taxonomy" id="194707"/>
    <lineage>
        <taxon>Eukaryota</taxon>
        <taxon>Viridiplantae</taxon>
        <taxon>Streptophyta</taxon>
        <taxon>Embryophyta</taxon>
        <taxon>Tracheophyta</taxon>
        <taxon>Spermatophyta</taxon>
        <taxon>Magnoliopsida</taxon>
        <taxon>eudicotyledons</taxon>
        <taxon>Gunneridae</taxon>
        <taxon>Pentapetalae</taxon>
        <taxon>Dilleniales</taxon>
        <taxon>Dilleniaceae</taxon>
        <taxon>Dillenia</taxon>
    </lineage>
</organism>
<feature type="non-terminal residue" evidence="2">
    <location>
        <position position="1"/>
    </location>
</feature>
<evidence type="ECO:0000259" key="1">
    <source>
        <dbReference type="Pfam" id="PF25433"/>
    </source>
</evidence>
<name>A0AAN8V895_9MAGN</name>
<dbReference type="Proteomes" id="UP001370490">
    <property type="component" value="Unassembled WGS sequence"/>
</dbReference>
<dbReference type="AlphaFoldDB" id="A0AAN8V895"/>
<gene>
    <name evidence="2" type="ORF">RJ641_008453</name>
</gene>
<dbReference type="PANTHER" id="PTHR37230:SF1">
    <property type="entry name" value="OS06G0731300 PROTEIN"/>
    <property type="match status" value="1"/>
</dbReference>
<evidence type="ECO:0000313" key="3">
    <source>
        <dbReference type="Proteomes" id="UP001370490"/>
    </source>
</evidence>
<dbReference type="Pfam" id="PF25433">
    <property type="entry name" value="DUF7895"/>
    <property type="match status" value="1"/>
</dbReference>
<protein>
    <recommendedName>
        <fullName evidence="1">DUF7895 domain-containing protein</fullName>
    </recommendedName>
</protein>
<proteinExistence type="predicted"/>